<dbReference type="CDD" id="cd12823">
    <property type="entry name" value="Mrs2_Mfm1p-like"/>
    <property type="match status" value="1"/>
</dbReference>
<accession>A0A1V9ZLX3</accession>
<dbReference type="Gene3D" id="1.20.58.340">
    <property type="entry name" value="Magnesium transport protein CorA, transmembrane region"/>
    <property type="match status" value="1"/>
</dbReference>
<dbReference type="OrthoDB" id="10251508at2759"/>
<keyword evidence="7 9" id="KW-0406">Ion transport</keyword>
<evidence type="ECO:0000256" key="1">
    <source>
        <dbReference type="ARBA" id="ARBA00004141"/>
    </source>
</evidence>
<dbReference type="EMBL" id="JNBR01000075">
    <property type="protein sequence ID" value="OQR98966.1"/>
    <property type="molecule type" value="Genomic_DNA"/>
</dbReference>
<dbReference type="Proteomes" id="UP000243579">
    <property type="component" value="Unassembled WGS sequence"/>
</dbReference>
<dbReference type="AlphaFoldDB" id="A0A1V9ZLX3"/>
<comment type="subcellular location">
    <subcellularLocation>
        <location evidence="1">Membrane</location>
        <topology evidence="1">Multi-pass membrane protein</topology>
    </subcellularLocation>
    <subcellularLocation>
        <location evidence="9">Mitochondrion inner membrane</location>
        <topology evidence="9">Multi-pass membrane protein</topology>
    </subcellularLocation>
</comment>
<proteinExistence type="inferred from homology"/>
<protein>
    <recommendedName>
        <fullName evidence="9">Magnesium transporter</fullName>
    </recommendedName>
</protein>
<comment type="caution">
    <text evidence="10">The sequence shown here is derived from an EMBL/GenBank/DDBJ whole genome shotgun (WGS) entry which is preliminary data.</text>
</comment>
<keyword evidence="2 9" id="KW-0813">Transport</keyword>
<keyword evidence="9" id="KW-0496">Mitochondrion</keyword>
<reference evidence="10 11" key="1">
    <citation type="journal article" date="2014" name="Genome Biol. Evol.">
        <title>The secreted proteins of Achlya hypogyna and Thraustotheca clavata identify the ancestral oomycete secretome and reveal gene acquisitions by horizontal gene transfer.</title>
        <authorList>
            <person name="Misner I."/>
            <person name="Blouin N."/>
            <person name="Leonard G."/>
            <person name="Richards T.A."/>
            <person name="Lane C.E."/>
        </authorList>
    </citation>
    <scope>NUCLEOTIDE SEQUENCE [LARGE SCALE GENOMIC DNA]</scope>
    <source>
        <strain evidence="10 11">ATCC 48635</strain>
    </source>
</reference>
<keyword evidence="6 9" id="KW-1133">Transmembrane helix</keyword>
<organism evidence="10 11">
    <name type="scientific">Achlya hypogyna</name>
    <name type="common">Oomycete</name>
    <name type="synonym">Protoachlya hypogyna</name>
    <dbReference type="NCBI Taxonomy" id="1202772"/>
    <lineage>
        <taxon>Eukaryota</taxon>
        <taxon>Sar</taxon>
        <taxon>Stramenopiles</taxon>
        <taxon>Oomycota</taxon>
        <taxon>Saprolegniomycetes</taxon>
        <taxon>Saprolegniales</taxon>
        <taxon>Achlyaceae</taxon>
        <taxon>Achlya</taxon>
    </lineage>
</organism>
<evidence type="ECO:0000256" key="2">
    <source>
        <dbReference type="ARBA" id="ARBA00022448"/>
    </source>
</evidence>
<evidence type="ECO:0000313" key="11">
    <source>
        <dbReference type="Proteomes" id="UP000243579"/>
    </source>
</evidence>
<dbReference type="InterPro" id="IPR039204">
    <property type="entry name" value="MRS2-like"/>
</dbReference>
<keyword evidence="11" id="KW-1185">Reference proteome</keyword>
<evidence type="ECO:0000313" key="10">
    <source>
        <dbReference type="EMBL" id="OQR98966.1"/>
    </source>
</evidence>
<keyword evidence="4 9" id="KW-0460">Magnesium</keyword>
<keyword evidence="8 9" id="KW-0472">Membrane</keyword>
<sequence length="426" mass="48295">MAEHHAASKSPATTMYGSFASTKRTWIADQINTPTKTLIEQDFCSSHEQCITTEEETPYTKKLVVKFDEHGEMSYTEMSRTDVMKVVQQHVGMKRVAKDDSNVYDGRGDHLGPARSARKRSSVCMTSSTQCDVQALHMRDLRKLDHTFSATNEPSISIRKQVILVNADPLRGVIMRNCCLLFVPNGADTLIQLLRNKMTQSKTEEGHIHFEFRALEAIFYSLCKMLSSDCERLISVVSEALDRLASATLSSGEIEVLHILKNKVNEFESQVTGLRRVLMELLENEQDLKLMYLTKMYENPVKIKEMFTFDSEEAEALLEAYLQDIHSMRAKVGLIQRRMLNTENVVMLKMDAVRNSLLSIDTMFGLVMLCLNFAMFVASAFGMNLLSGYETTPHIFWLVLGSSVTFSFVFIVLGVRFFKRQGIALV</sequence>
<dbReference type="GO" id="GO:0005743">
    <property type="term" value="C:mitochondrial inner membrane"/>
    <property type="evidence" value="ECO:0007669"/>
    <property type="project" value="UniProtKB-SubCell"/>
</dbReference>
<evidence type="ECO:0000256" key="4">
    <source>
        <dbReference type="ARBA" id="ARBA00022842"/>
    </source>
</evidence>
<keyword evidence="9" id="KW-0999">Mitochondrion inner membrane</keyword>
<name>A0A1V9ZLX3_ACHHY</name>
<comment type="similarity">
    <text evidence="9">Belongs to the CorA metal ion transporter (MIT) (TC 1.A.35) family.</text>
</comment>
<gene>
    <name evidence="10" type="ORF">ACHHYP_07403</name>
</gene>
<evidence type="ECO:0000256" key="6">
    <source>
        <dbReference type="ARBA" id="ARBA00022989"/>
    </source>
</evidence>
<evidence type="ECO:0000256" key="5">
    <source>
        <dbReference type="ARBA" id="ARBA00022946"/>
    </source>
</evidence>
<dbReference type="Gene3D" id="2.40.128.330">
    <property type="match status" value="1"/>
</dbReference>
<feature type="transmembrane region" description="Helical" evidence="9">
    <location>
        <begin position="395"/>
        <end position="418"/>
    </location>
</feature>
<dbReference type="Pfam" id="PF22099">
    <property type="entry name" value="MRS2-like"/>
    <property type="match status" value="1"/>
</dbReference>
<evidence type="ECO:0000256" key="8">
    <source>
        <dbReference type="ARBA" id="ARBA00023136"/>
    </source>
</evidence>
<evidence type="ECO:0000256" key="7">
    <source>
        <dbReference type="ARBA" id="ARBA00023065"/>
    </source>
</evidence>
<dbReference type="PANTHER" id="PTHR13890:SF0">
    <property type="entry name" value="MAGNESIUM TRANSPORTER MRS2 HOMOLOG, MITOCHONDRIAL"/>
    <property type="match status" value="1"/>
</dbReference>
<keyword evidence="5" id="KW-0809">Transit peptide</keyword>
<evidence type="ECO:0000256" key="9">
    <source>
        <dbReference type="RuleBase" id="RU366042"/>
    </source>
</evidence>
<evidence type="ECO:0000256" key="3">
    <source>
        <dbReference type="ARBA" id="ARBA00022692"/>
    </source>
</evidence>
<dbReference type="GO" id="GO:0015095">
    <property type="term" value="F:magnesium ion transmembrane transporter activity"/>
    <property type="evidence" value="ECO:0007669"/>
    <property type="project" value="TreeGrafter"/>
</dbReference>
<dbReference type="PANTHER" id="PTHR13890">
    <property type="entry name" value="RNA SPLICING PROTEIN MRS2, MITOCHONDRIAL"/>
    <property type="match status" value="1"/>
</dbReference>
<keyword evidence="3 9" id="KW-0812">Transmembrane</keyword>
<feature type="transmembrane region" description="Helical" evidence="9">
    <location>
        <begin position="357"/>
        <end position="383"/>
    </location>
</feature>